<name>A0A4R3YUJ3_9FIRM</name>
<comment type="similarity">
    <text evidence="1">Belongs to the ROK (NagC/XylR) family.</text>
</comment>
<dbReference type="SUPFAM" id="SSF53067">
    <property type="entry name" value="Actin-like ATPase domain"/>
    <property type="match status" value="1"/>
</dbReference>
<keyword evidence="6" id="KW-0598">Phosphotransferase system</keyword>
<evidence type="ECO:0000256" key="8">
    <source>
        <dbReference type="PROSITE-ProRule" id="PRU00423"/>
    </source>
</evidence>
<evidence type="ECO:0000256" key="4">
    <source>
        <dbReference type="ARBA" id="ARBA00022597"/>
    </source>
</evidence>
<dbReference type="PANTHER" id="PTHR34581:SF2">
    <property type="entry name" value="PTS SYSTEM N,N'-DIACETYLCHITOBIOSE-SPECIFIC EIIB COMPONENT"/>
    <property type="match status" value="1"/>
</dbReference>
<dbReference type="EMBL" id="SMCQ01000019">
    <property type="protein sequence ID" value="TCV95024.1"/>
    <property type="molecule type" value="Genomic_DNA"/>
</dbReference>
<keyword evidence="7" id="KW-0418">Kinase</keyword>
<accession>A0A4R3YUJ3</accession>
<dbReference type="InterPro" id="IPR003501">
    <property type="entry name" value="PTS_EIIB_2/3"/>
</dbReference>
<keyword evidence="3" id="KW-0597">Phosphoprotein</keyword>
<dbReference type="SUPFAM" id="SSF52794">
    <property type="entry name" value="PTS system IIB component-like"/>
    <property type="match status" value="1"/>
</dbReference>
<evidence type="ECO:0000259" key="9">
    <source>
        <dbReference type="PROSITE" id="PS51100"/>
    </source>
</evidence>
<evidence type="ECO:0000256" key="1">
    <source>
        <dbReference type="ARBA" id="ARBA00006479"/>
    </source>
</evidence>
<keyword evidence="5 10" id="KW-0808">Transferase</keyword>
<dbReference type="InterPro" id="IPR043129">
    <property type="entry name" value="ATPase_NBD"/>
</dbReference>
<evidence type="ECO:0000313" key="11">
    <source>
        <dbReference type="Proteomes" id="UP000295515"/>
    </source>
</evidence>
<dbReference type="GO" id="GO:0009401">
    <property type="term" value="P:phosphoenolpyruvate-dependent sugar phosphotransferase system"/>
    <property type="evidence" value="ECO:0007669"/>
    <property type="project" value="UniProtKB-KW"/>
</dbReference>
<dbReference type="PROSITE" id="PS51100">
    <property type="entry name" value="PTS_EIIB_TYPE_3"/>
    <property type="match status" value="1"/>
</dbReference>
<dbReference type="GO" id="GO:0008982">
    <property type="term" value="F:protein-N(PI)-phosphohistidine-sugar phosphotransferase activity"/>
    <property type="evidence" value="ECO:0007669"/>
    <property type="project" value="InterPro"/>
</dbReference>
<keyword evidence="11" id="KW-1185">Reference proteome</keyword>
<dbReference type="Pfam" id="PF00480">
    <property type="entry name" value="ROK"/>
    <property type="match status" value="1"/>
</dbReference>
<dbReference type="GO" id="GO:0016301">
    <property type="term" value="F:kinase activity"/>
    <property type="evidence" value="ECO:0007669"/>
    <property type="project" value="UniProtKB-KW"/>
</dbReference>
<evidence type="ECO:0000256" key="2">
    <source>
        <dbReference type="ARBA" id="ARBA00022448"/>
    </source>
</evidence>
<evidence type="ECO:0000313" key="10">
    <source>
        <dbReference type="EMBL" id="TCV95024.1"/>
    </source>
</evidence>
<feature type="domain" description="PTS EIIB type-3" evidence="9">
    <location>
        <begin position="104"/>
        <end position="207"/>
    </location>
</feature>
<dbReference type="InterPro" id="IPR036095">
    <property type="entry name" value="PTS_EIIB-like_sf"/>
</dbReference>
<protein>
    <submittedName>
        <fullName evidence="10">Cellobiose-specific phosphotransferase system component IIB</fullName>
    </submittedName>
</protein>
<feature type="modified residue" description="Phosphocysteine; by EIIA" evidence="8">
    <location>
        <position position="111"/>
    </location>
</feature>
<organism evidence="10 11">
    <name type="scientific">Longibaculum muris</name>
    <dbReference type="NCBI Taxonomy" id="1796628"/>
    <lineage>
        <taxon>Bacteria</taxon>
        <taxon>Bacillati</taxon>
        <taxon>Bacillota</taxon>
        <taxon>Erysipelotrichia</taxon>
        <taxon>Erysipelotrichales</taxon>
        <taxon>Coprobacillaceae</taxon>
        <taxon>Longibaculum</taxon>
    </lineage>
</organism>
<dbReference type="InterPro" id="IPR013012">
    <property type="entry name" value="PTS_EIIB_3"/>
</dbReference>
<dbReference type="AlphaFoldDB" id="A0A4R3YUJ3"/>
<proteinExistence type="inferred from homology"/>
<evidence type="ECO:0000256" key="3">
    <source>
        <dbReference type="ARBA" id="ARBA00022553"/>
    </source>
</evidence>
<evidence type="ECO:0000256" key="7">
    <source>
        <dbReference type="ARBA" id="ARBA00022777"/>
    </source>
</evidence>
<comment type="caution">
    <text evidence="10">The sequence shown here is derived from an EMBL/GenBank/DDBJ whole genome shotgun (WGS) entry which is preliminary data.</text>
</comment>
<dbReference type="PANTHER" id="PTHR34581">
    <property type="entry name" value="PTS SYSTEM N,N'-DIACETYLCHITOBIOSE-SPECIFIC EIIB COMPONENT"/>
    <property type="match status" value="1"/>
</dbReference>
<dbReference type="Proteomes" id="UP000295515">
    <property type="component" value="Unassembled WGS sequence"/>
</dbReference>
<evidence type="ECO:0000256" key="5">
    <source>
        <dbReference type="ARBA" id="ARBA00022679"/>
    </source>
</evidence>
<evidence type="ECO:0000256" key="6">
    <source>
        <dbReference type="ARBA" id="ARBA00022683"/>
    </source>
</evidence>
<gene>
    <name evidence="10" type="ORF">EDD60_11911</name>
</gene>
<dbReference type="InterPro" id="IPR000600">
    <property type="entry name" value="ROK"/>
</dbReference>
<sequence length="468" mass="53785">MVNHMIDDFFKEVYCQVYKLWILNYQKEGCRIYSRADDQVMIETEYGLGSVMFHPLNIMELTVIHKSTQKIELYLHFQMKNFKHAIDLFYELIDTIEKLMNQPKIKILLSCSGGLTTMFFAEKINEASNIMNFNYEAEAVAYTKIYEVADDYDVVLLAPQISYMLPQIQKMLEQQIVLTIPAKIFGTYDVAAIFHQIDYALANKKAKQKKKALSLKTDIEYYETILSIAIIRTKENIVIAYRVYAPNYEILMENDIVKEIMTMDDIFNTIDTILALYPSITKIGFSSPGIIQENYIRLPVINGLNDLDIGAIKAHYKQKIIFGNDVNTAITGYYYSMKQGNLVSLLFYPQGLDCGVGTIIDGQLIKGHKNFAGEVKFLPHNIENVDIHVNRTPEEIIEHLSKVMASMSCVIAPETIVVCCRAVTDMKKLKESVMHYIPEEYMPTIELINNHQLRDYSLLGQLVLCLKR</sequence>
<keyword evidence="2" id="KW-0813">Transport</keyword>
<reference evidence="10 11" key="1">
    <citation type="submission" date="2019-03" db="EMBL/GenBank/DDBJ databases">
        <title>Genomic Encyclopedia of Type Strains, Phase IV (KMG-IV): sequencing the most valuable type-strain genomes for metagenomic binning, comparative biology and taxonomic classification.</title>
        <authorList>
            <person name="Goeker M."/>
        </authorList>
    </citation>
    <scope>NUCLEOTIDE SEQUENCE [LARGE SCALE GENOMIC DNA]</scope>
    <source>
        <strain evidence="10 11">DSM 29487</strain>
    </source>
</reference>
<dbReference type="CDD" id="cd23763">
    <property type="entry name" value="ASKHA_ATPase_ROK"/>
    <property type="match status" value="1"/>
</dbReference>
<dbReference type="Gene3D" id="3.40.50.2300">
    <property type="match status" value="1"/>
</dbReference>
<dbReference type="Pfam" id="PF02302">
    <property type="entry name" value="PTS_IIB"/>
    <property type="match status" value="1"/>
</dbReference>
<dbReference type="Gene3D" id="3.30.420.40">
    <property type="match status" value="2"/>
</dbReference>
<keyword evidence="4" id="KW-0762">Sugar transport</keyword>
<dbReference type="InterPro" id="IPR051819">
    <property type="entry name" value="PTS_sugar-specific_EIIB"/>
</dbReference>